<dbReference type="Proteomes" id="UP000584325">
    <property type="component" value="Unassembled WGS sequence"/>
</dbReference>
<organism evidence="1 4">
    <name type="scientific">Pseudoduganella umbonata</name>
    <dbReference type="NCBI Taxonomy" id="864828"/>
    <lineage>
        <taxon>Bacteria</taxon>
        <taxon>Pseudomonadati</taxon>
        <taxon>Pseudomonadota</taxon>
        <taxon>Betaproteobacteria</taxon>
        <taxon>Burkholderiales</taxon>
        <taxon>Oxalobacteraceae</taxon>
        <taxon>Telluria group</taxon>
        <taxon>Pseudoduganella</taxon>
    </lineage>
</organism>
<protein>
    <submittedName>
        <fullName evidence="2">Alpha/beta hydrolase</fullName>
    </submittedName>
</protein>
<dbReference type="RefSeq" id="WP_137314353.1">
    <property type="nucleotide sequence ID" value="NZ_CP040017.1"/>
</dbReference>
<dbReference type="GO" id="GO:0016787">
    <property type="term" value="F:hydrolase activity"/>
    <property type="evidence" value="ECO:0007669"/>
    <property type="project" value="UniProtKB-KW"/>
</dbReference>
<keyword evidence="2" id="KW-0378">Hydrolase</keyword>
<evidence type="ECO:0000313" key="1">
    <source>
        <dbReference type="EMBL" id="MBB3225021.1"/>
    </source>
</evidence>
<dbReference type="SUPFAM" id="SSF53474">
    <property type="entry name" value="alpha/beta-Hydrolases"/>
    <property type="match status" value="1"/>
</dbReference>
<evidence type="ECO:0000313" key="2">
    <source>
        <dbReference type="EMBL" id="QCP11500.1"/>
    </source>
</evidence>
<proteinExistence type="predicted"/>
<gene>
    <name evidence="2" type="ORF">FCL38_14530</name>
    <name evidence="1" type="ORF">FHS02_005891</name>
</gene>
<dbReference type="Proteomes" id="UP000298763">
    <property type="component" value="Chromosome"/>
</dbReference>
<dbReference type="OrthoDB" id="9804993at2"/>
<dbReference type="EMBL" id="CP040017">
    <property type="protein sequence ID" value="QCP11500.1"/>
    <property type="molecule type" value="Genomic_DNA"/>
</dbReference>
<reference evidence="1 4" key="2">
    <citation type="submission" date="2020-08" db="EMBL/GenBank/DDBJ databases">
        <title>Genomic Encyclopedia of Type Strains, Phase III (KMG-III): the genomes of soil and plant-associated and newly described type strains.</title>
        <authorList>
            <person name="Whitman W."/>
        </authorList>
    </citation>
    <scope>NUCLEOTIDE SEQUENCE [LARGE SCALE GENOMIC DNA]</scope>
    <source>
        <strain evidence="1 4">CECT 7753</strain>
    </source>
</reference>
<dbReference type="EMBL" id="JACHXS010000016">
    <property type="protein sequence ID" value="MBB3225021.1"/>
    <property type="molecule type" value="Genomic_DNA"/>
</dbReference>
<dbReference type="Gene3D" id="3.40.50.1820">
    <property type="entry name" value="alpha/beta hydrolase"/>
    <property type="match status" value="1"/>
</dbReference>
<evidence type="ECO:0000313" key="4">
    <source>
        <dbReference type="Proteomes" id="UP000584325"/>
    </source>
</evidence>
<name>A0A4P8HSJ9_9BURK</name>
<accession>A0A4P8HSJ9</accession>
<dbReference type="InterPro" id="IPR010662">
    <property type="entry name" value="RBBP9/YdeN"/>
</dbReference>
<keyword evidence="3" id="KW-1185">Reference proteome</keyword>
<evidence type="ECO:0000313" key="3">
    <source>
        <dbReference type="Proteomes" id="UP000298763"/>
    </source>
</evidence>
<dbReference type="Pfam" id="PF06821">
    <property type="entry name" value="Ser_hydrolase"/>
    <property type="match status" value="1"/>
</dbReference>
<reference evidence="2 3" key="1">
    <citation type="submission" date="2019-05" db="EMBL/GenBank/DDBJ databases">
        <title>Draft Genome Sequences of Six Type Strains of the Genus Massilia.</title>
        <authorList>
            <person name="Miess H."/>
            <person name="Frediansyhah A."/>
            <person name="Gross H."/>
        </authorList>
    </citation>
    <scope>NUCLEOTIDE SEQUENCE [LARGE SCALE GENOMIC DNA]</scope>
    <source>
        <strain evidence="2 3">DSMZ 26121</strain>
    </source>
</reference>
<dbReference type="AlphaFoldDB" id="A0A4P8HSJ9"/>
<sequence>MPGSFSRFRVLVAPGLHDSGPEHWQSRWQRLYPAFERVRQDDWSDPILPIWSARVDEVRRRDTRPTLIVAHSFGCLASVHSVAADPANVAGLLLVAPADPDKFGVAALLPHEALPIPTIMIASTDDPWMPLERARQWAQRWGSTFIDAGALGHINAESALGDWLFGQRQLQLLVDRAQNMKPLQY</sequence>
<dbReference type="InterPro" id="IPR029058">
    <property type="entry name" value="AB_hydrolase_fold"/>
</dbReference>